<dbReference type="Pfam" id="PF01668">
    <property type="entry name" value="SmpB"/>
    <property type="match status" value="1"/>
</dbReference>
<dbReference type="InterPro" id="IPR000037">
    <property type="entry name" value="SsrA-bd_prot"/>
</dbReference>
<dbReference type="GO" id="GO:0070929">
    <property type="term" value="P:trans-translation"/>
    <property type="evidence" value="ECO:0007669"/>
    <property type="project" value="UniProtKB-UniRule"/>
</dbReference>
<dbReference type="HAMAP" id="MF_00023">
    <property type="entry name" value="SmpB"/>
    <property type="match status" value="1"/>
</dbReference>
<comment type="function">
    <text evidence="3">Required for rescue of stalled ribosomes mediated by trans-translation. Binds to transfer-messenger RNA (tmRNA), required for stable association of tmRNA with ribosomes. tmRNA and SmpB together mimic tRNA shape, replacing the anticodon stem-loop with SmpB. tmRNA is encoded by the ssrA gene; the 2 termini fold to resemble tRNA(Ala) and it encodes a 'tag peptide', a short internal open reading frame. During trans-translation Ala-aminoacylated tmRNA acts like a tRNA, entering the A-site of stalled ribosomes, displacing the stalled mRNA. The ribosome then switches to translate the ORF on the tmRNA; the nascent peptide is terminated with the 'tag peptide' encoded by the tmRNA and targeted for degradation. The ribosome is freed to recommence translation, which seems to be the essential function of trans-translation.</text>
</comment>
<evidence type="ECO:0000256" key="3">
    <source>
        <dbReference type="HAMAP-Rule" id="MF_00023"/>
    </source>
</evidence>
<dbReference type="NCBIfam" id="NF003843">
    <property type="entry name" value="PRK05422.1"/>
    <property type="match status" value="1"/>
</dbReference>
<keyword evidence="6" id="KW-1185">Reference proteome</keyword>
<comment type="subcellular location">
    <subcellularLocation>
        <location evidence="3">Cytoplasm</location>
    </subcellularLocation>
    <text evidence="3">The tmRNA-SmpB complex associates with stalled 70S ribosomes.</text>
</comment>
<gene>
    <name evidence="3 5" type="primary">smpB</name>
    <name evidence="5" type="ORF">F8C90_00040</name>
</gene>
<protein>
    <recommendedName>
        <fullName evidence="3">SsrA-binding protein</fullName>
    </recommendedName>
    <alternativeName>
        <fullName evidence="3">Small protein B</fullName>
    </alternativeName>
</protein>
<keyword evidence="2 3" id="KW-0694">RNA-binding</keyword>
<comment type="similarity">
    <text evidence="3">Belongs to the SmpB family.</text>
</comment>
<evidence type="ECO:0000256" key="1">
    <source>
        <dbReference type="ARBA" id="ARBA00022490"/>
    </source>
</evidence>
<sequence>MKREEKTIAKNRRAFHDYEVVETFEAGVELSGTEVRSLRENNCQLTDCFALVRNGEVWMHNVHITPFSHGNINNPDPDRKRKLLLHKKQIRYLAEATREKGMALVPLKMYFKENGLVKVELAICRGKKLYDKRASMKERDTKREIDRALKARSR</sequence>
<accession>A0A6N6NP29</accession>
<evidence type="ECO:0000256" key="2">
    <source>
        <dbReference type="ARBA" id="ARBA00022884"/>
    </source>
</evidence>
<evidence type="ECO:0000313" key="5">
    <source>
        <dbReference type="EMBL" id="KAB1642820.1"/>
    </source>
</evidence>
<feature type="region of interest" description="Disordered" evidence="4">
    <location>
        <begin position="135"/>
        <end position="154"/>
    </location>
</feature>
<comment type="caution">
    <text evidence="5">The sequence shown here is derived from an EMBL/GenBank/DDBJ whole genome shotgun (WGS) entry which is preliminary data.</text>
</comment>
<dbReference type="RefSeq" id="WP_158048406.1">
    <property type="nucleotide sequence ID" value="NZ_DAWAFB010000030.1"/>
</dbReference>
<dbReference type="SUPFAM" id="SSF74982">
    <property type="entry name" value="Small protein B (SmpB)"/>
    <property type="match status" value="1"/>
</dbReference>
<dbReference type="PANTHER" id="PTHR30308">
    <property type="entry name" value="TMRNA-BINDING COMPONENT OF TRANS-TRANSLATION TAGGING COMPLEX"/>
    <property type="match status" value="1"/>
</dbReference>
<dbReference type="GeneID" id="98656789"/>
<dbReference type="AlphaFoldDB" id="A0A6N6NP29"/>
<dbReference type="CDD" id="cd09294">
    <property type="entry name" value="SmpB"/>
    <property type="match status" value="1"/>
</dbReference>
<dbReference type="GO" id="GO:0005829">
    <property type="term" value="C:cytosol"/>
    <property type="evidence" value="ECO:0007669"/>
    <property type="project" value="TreeGrafter"/>
</dbReference>
<dbReference type="InterPro" id="IPR023620">
    <property type="entry name" value="SmpB"/>
</dbReference>
<keyword evidence="1 3" id="KW-0963">Cytoplasm</keyword>
<dbReference type="GO" id="GO:0070930">
    <property type="term" value="P:trans-translation-dependent protein tagging"/>
    <property type="evidence" value="ECO:0007669"/>
    <property type="project" value="TreeGrafter"/>
</dbReference>
<organism evidence="5 6">
    <name type="scientific">Ellagibacter isourolithinifaciens</name>
    <dbReference type="NCBI Taxonomy" id="2137581"/>
    <lineage>
        <taxon>Bacteria</taxon>
        <taxon>Bacillati</taxon>
        <taxon>Actinomycetota</taxon>
        <taxon>Coriobacteriia</taxon>
        <taxon>Eggerthellales</taxon>
        <taxon>Eggerthellaceae</taxon>
        <taxon>Ellagibacter</taxon>
    </lineage>
</organism>
<evidence type="ECO:0000256" key="4">
    <source>
        <dbReference type="SAM" id="MobiDB-lite"/>
    </source>
</evidence>
<evidence type="ECO:0000313" key="6">
    <source>
        <dbReference type="Proteomes" id="UP000468668"/>
    </source>
</evidence>
<dbReference type="Gene3D" id="2.40.280.10">
    <property type="match status" value="1"/>
</dbReference>
<dbReference type="OrthoDB" id="9805462at2"/>
<dbReference type="NCBIfam" id="TIGR00086">
    <property type="entry name" value="smpB"/>
    <property type="match status" value="1"/>
</dbReference>
<name>A0A6N6NP29_9ACTN</name>
<dbReference type="PANTHER" id="PTHR30308:SF2">
    <property type="entry name" value="SSRA-BINDING PROTEIN"/>
    <property type="match status" value="1"/>
</dbReference>
<dbReference type="GO" id="GO:0003723">
    <property type="term" value="F:RNA binding"/>
    <property type="evidence" value="ECO:0007669"/>
    <property type="project" value="UniProtKB-UniRule"/>
</dbReference>
<dbReference type="EMBL" id="WAJR01000001">
    <property type="protein sequence ID" value="KAB1642820.1"/>
    <property type="molecule type" value="Genomic_DNA"/>
</dbReference>
<reference evidence="5 6" key="1">
    <citation type="submission" date="2019-09" db="EMBL/GenBank/DDBJ databases">
        <title>Whole genome shotgun sequencing (WGS) of Ellagibacter isourolithinifaciens DSM 104140(T) and Adlercreutzia muris DSM 29508(T).</title>
        <authorList>
            <person name="Stoll D.A."/>
            <person name="Danylec N."/>
            <person name="Huch M."/>
        </authorList>
    </citation>
    <scope>NUCLEOTIDE SEQUENCE [LARGE SCALE GENOMIC DNA]</scope>
    <source>
        <strain evidence="5 6">DSM 104140</strain>
    </source>
</reference>
<dbReference type="Proteomes" id="UP000468668">
    <property type="component" value="Unassembled WGS sequence"/>
</dbReference>
<proteinExistence type="inferred from homology"/>